<dbReference type="InterPro" id="IPR003131">
    <property type="entry name" value="T1-type_BTB"/>
</dbReference>
<protein>
    <recommendedName>
        <fullName evidence="1">BTB domain-containing protein</fullName>
    </recommendedName>
</protein>
<dbReference type="Gene3D" id="3.30.710.10">
    <property type="entry name" value="Potassium Channel Kv1.1, Chain A"/>
    <property type="match status" value="1"/>
</dbReference>
<evidence type="ECO:0000313" key="2">
    <source>
        <dbReference type="EMBL" id="EDO28987.1"/>
    </source>
</evidence>
<dbReference type="HOGENOM" id="CLU_124090_2_0_1"/>
<dbReference type="OrthoDB" id="2414723at2759"/>
<dbReference type="InParanoid" id="A7SVR4"/>
<gene>
    <name evidence="3" type="ORF">NEMVEDRAFT_v1g134370</name>
    <name evidence="2" type="ORF">NEMVEDRAFT_v1g146084</name>
</gene>
<dbReference type="SMART" id="SM00225">
    <property type="entry name" value="BTB"/>
    <property type="match status" value="1"/>
</dbReference>
<dbReference type="AlphaFoldDB" id="A7SVR4"/>
<dbReference type="EMBL" id="DS470993">
    <property type="protein sequence ID" value="EDO28987.1"/>
    <property type="molecule type" value="Genomic_DNA"/>
</dbReference>
<evidence type="ECO:0000313" key="4">
    <source>
        <dbReference type="Proteomes" id="UP000001593"/>
    </source>
</evidence>
<dbReference type="PANTHER" id="PTHR14499:SF145">
    <property type="entry name" value="POTASSIUM CHANNEL REGULATORY PROTEIN-LIKE"/>
    <property type="match status" value="1"/>
</dbReference>
<dbReference type="Proteomes" id="UP000001593">
    <property type="component" value="Unassembled WGS sequence"/>
</dbReference>
<dbReference type="EMBL" id="DS469843">
    <property type="protein sequence ID" value="EDO32194.1"/>
    <property type="molecule type" value="Genomic_DNA"/>
</dbReference>
<feature type="non-terminal residue" evidence="3">
    <location>
        <position position="105"/>
    </location>
</feature>
<dbReference type="InterPro" id="IPR011333">
    <property type="entry name" value="SKP1/BTB/POZ_sf"/>
</dbReference>
<accession>A7SVR4</accession>
<dbReference type="GO" id="GO:0051260">
    <property type="term" value="P:protein homooligomerization"/>
    <property type="evidence" value="ECO:0007669"/>
    <property type="project" value="InterPro"/>
</dbReference>
<feature type="domain" description="BTB" evidence="1">
    <location>
        <begin position="9"/>
        <end position="105"/>
    </location>
</feature>
<name>A7SVR4_NEMVE</name>
<dbReference type="eggNOG" id="KOG2723">
    <property type="taxonomic scope" value="Eukaryota"/>
</dbReference>
<dbReference type="KEGG" id="nve:5503196"/>
<dbReference type="OMA" id="WRIATGN"/>
<organism evidence="3 4">
    <name type="scientific">Nematostella vectensis</name>
    <name type="common">Starlet sea anemone</name>
    <dbReference type="NCBI Taxonomy" id="45351"/>
    <lineage>
        <taxon>Eukaryota</taxon>
        <taxon>Metazoa</taxon>
        <taxon>Cnidaria</taxon>
        <taxon>Anthozoa</taxon>
        <taxon>Hexacorallia</taxon>
        <taxon>Actiniaria</taxon>
        <taxon>Edwardsiidae</taxon>
        <taxon>Nematostella</taxon>
    </lineage>
</organism>
<dbReference type="Pfam" id="PF02214">
    <property type="entry name" value="BTB_2"/>
    <property type="match status" value="1"/>
</dbReference>
<reference evidence="3 4" key="1">
    <citation type="journal article" date="2007" name="Science">
        <title>Sea anemone genome reveals ancestral eumetazoan gene repertoire and genomic organization.</title>
        <authorList>
            <person name="Putnam N.H."/>
            <person name="Srivastava M."/>
            <person name="Hellsten U."/>
            <person name="Dirks B."/>
            <person name="Chapman J."/>
            <person name="Salamov A."/>
            <person name="Terry A."/>
            <person name="Shapiro H."/>
            <person name="Lindquist E."/>
            <person name="Kapitonov V.V."/>
            <person name="Jurka J."/>
            <person name="Genikhovich G."/>
            <person name="Grigoriev I.V."/>
            <person name="Lucas S.M."/>
            <person name="Steele R.E."/>
            <person name="Finnerty J.R."/>
            <person name="Technau U."/>
            <person name="Martindale M.Q."/>
            <person name="Rokhsar D.S."/>
        </authorList>
    </citation>
    <scope>NUCLEOTIDE SEQUENCE [LARGE SCALE GENOMIC DNA]</scope>
    <source>
        <strain evidence="4">CH2 X CH6</strain>
        <strain evidence="3">CH2 x CH6</strain>
    </source>
</reference>
<proteinExistence type="predicted"/>
<dbReference type="PANTHER" id="PTHR14499">
    <property type="entry name" value="POTASSIUM CHANNEL TETRAMERIZATION DOMAIN-CONTAINING"/>
    <property type="match status" value="1"/>
</dbReference>
<keyword evidence="4" id="KW-1185">Reference proteome</keyword>
<dbReference type="SUPFAM" id="SSF54695">
    <property type="entry name" value="POZ domain"/>
    <property type="match status" value="1"/>
</dbReference>
<evidence type="ECO:0000259" key="1">
    <source>
        <dbReference type="SMART" id="SM00225"/>
    </source>
</evidence>
<sequence length="105" mass="12025">MDATVDFPAIIDLNVGGNHFTTTLLTLTTFPDSMLGSMFSGRIPVNRDSNGRFFIDRDGTLFRYILNFLRSNVLSLPANFKDYELLLNEADFYQIEPLIEEIKRI</sequence>
<dbReference type="STRING" id="45351.A7SVR4"/>
<evidence type="ECO:0000313" key="3">
    <source>
        <dbReference type="EMBL" id="EDO32194.1"/>
    </source>
</evidence>
<dbReference type="InterPro" id="IPR000210">
    <property type="entry name" value="BTB/POZ_dom"/>
</dbReference>